<evidence type="ECO:0000256" key="11">
    <source>
        <dbReference type="PIRSR" id="PIRSR000445-3"/>
    </source>
</evidence>
<evidence type="ECO:0000256" key="13">
    <source>
        <dbReference type="RuleBase" id="RU000584"/>
    </source>
</evidence>
<dbReference type="SUPFAM" id="SSF69075">
    <property type="entry name" value="Glutamyl tRNA-reductase dimerization domain"/>
    <property type="match status" value="1"/>
</dbReference>
<evidence type="ECO:0000256" key="1">
    <source>
        <dbReference type="ARBA" id="ARBA00005059"/>
    </source>
</evidence>
<dbReference type="InterPro" id="IPR036343">
    <property type="entry name" value="GluRdtase_N_sf"/>
</dbReference>
<dbReference type="OrthoDB" id="110209at2"/>
<dbReference type="InterPro" id="IPR036453">
    <property type="entry name" value="GluRdtase_dimer_dom_sf"/>
</dbReference>
<evidence type="ECO:0000256" key="5">
    <source>
        <dbReference type="ARBA" id="ARBA00023002"/>
    </source>
</evidence>
<keyword evidence="4 8" id="KW-0521">NADP</keyword>
<dbReference type="Gene3D" id="3.30.460.30">
    <property type="entry name" value="Glutamyl-tRNA reductase, N-terminal domain"/>
    <property type="match status" value="1"/>
</dbReference>
<evidence type="ECO:0000256" key="12">
    <source>
        <dbReference type="PIRSR" id="PIRSR000445-4"/>
    </source>
</evidence>
<comment type="function">
    <text evidence="8">Catalyzes the NADPH-dependent reduction of glutamyl-tRNA(Glu) to glutamate 1-semialdehyde (GSA).</text>
</comment>
<evidence type="ECO:0000313" key="18">
    <source>
        <dbReference type="Proteomes" id="UP000077013"/>
    </source>
</evidence>
<comment type="similarity">
    <text evidence="2 8 13">Belongs to the glutamyl-tRNA reductase family.</text>
</comment>
<evidence type="ECO:0000256" key="4">
    <source>
        <dbReference type="ARBA" id="ARBA00022857"/>
    </source>
</evidence>
<comment type="miscellaneous">
    <text evidence="8">During catalysis, the active site Cys acts as a nucleophile attacking the alpha-carbonyl group of tRNA-bound glutamate with the formation of a thioester intermediate between enzyme and glutamate, and the concomitant release of tRNA(Glu). The thioester intermediate is finally reduced by direct hydride transfer from NADPH, to form the product GSA.</text>
</comment>
<dbReference type="SUPFAM" id="SSF69742">
    <property type="entry name" value="Glutamyl tRNA-reductase catalytic, N-terminal domain"/>
    <property type="match status" value="1"/>
</dbReference>
<dbReference type="SUPFAM" id="SSF51735">
    <property type="entry name" value="NAD(P)-binding Rossmann-fold domains"/>
    <property type="match status" value="1"/>
</dbReference>
<feature type="domain" description="Glutamyl-tRNA reductase N-terminal" evidence="16">
    <location>
        <begin position="20"/>
        <end position="165"/>
    </location>
</feature>
<dbReference type="InterPro" id="IPR036291">
    <property type="entry name" value="NAD(P)-bd_dom_sf"/>
</dbReference>
<dbReference type="AlphaFoldDB" id="A0A167IZ09"/>
<feature type="binding site" evidence="8 10">
    <location>
        <position position="129"/>
    </location>
    <ligand>
        <name>substrate</name>
    </ligand>
</feature>
<proteinExistence type="inferred from homology"/>
<feature type="domain" description="Quinate/shikimate 5-dehydrogenase/glutamyl-tRNA reductase" evidence="15">
    <location>
        <begin position="187"/>
        <end position="310"/>
    </location>
</feature>
<organism evidence="17 18">
    <name type="scientific">Cochleicola gelatinilyticus</name>
    <dbReference type="NCBI Taxonomy" id="1763537"/>
    <lineage>
        <taxon>Bacteria</taxon>
        <taxon>Pseudomonadati</taxon>
        <taxon>Bacteroidota</taxon>
        <taxon>Flavobacteriia</taxon>
        <taxon>Flavobacteriales</taxon>
        <taxon>Flavobacteriaceae</taxon>
        <taxon>Cochleicola</taxon>
    </lineage>
</organism>
<dbReference type="GO" id="GO:0019353">
    <property type="term" value="P:protoporphyrinogen IX biosynthetic process from glutamate"/>
    <property type="evidence" value="ECO:0007669"/>
    <property type="project" value="TreeGrafter"/>
</dbReference>
<feature type="active site" description="Nucleophile" evidence="8 9">
    <location>
        <position position="63"/>
    </location>
</feature>
<feature type="binding site" evidence="8 10">
    <location>
        <begin position="62"/>
        <end position="65"/>
    </location>
    <ligand>
        <name>substrate</name>
    </ligand>
</feature>
<dbReference type="RefSeq" id="WP_068591405.1">
    <property type="nucleotide sequence ID" value="NZ_LRXL01000026.1"/>
</dbReference>
<evidence type="ECO:0000256" key="8">
    <source>
        <dbReference type="HAMAP-Rule" id="MF_00087"/>
    </source>
</evidence>
<dbReference type="FunFam" id="3.30.460.30:FF:000001">
    <property type="entry name" value="Glutamyl-tRNA reductase"/>
    <property type="match status" value="1"/>
</dbReference>
<evidence type="ECO:0000259" key="14">
    <source>
        <dbReference type="Pfam" id="PF00745"/>
    </source>
</evidence>
<dbReference type="InterPro" id="IPR015895">
    <property type="entry name" value="4pyrrol_synth_GluRdtase_N"/>
</dbReference>
<protein>
    <recommendedName>
        <fullName evidence="3 8">Glutamyl-tRNA reductase</fullName>
        <shortName evidence="8">GluTR</shortName>
        <ecNumber evidence="3 8">1.2.1.70</ecNumber>
    </recommendedName>
</protein>
<dbReference type="Pfam" id="PF00745">
    <property type="entry name" value="GlutR_dimer"/>
    <property type="match status" value="1"/>
</dbReference>
<evidence type="ECO:0000256" key="7">
    <source>
        <dbReference type="ARBA" id="ARBA00047464"/>
    </source>
</evidence>
<dbReference type="HAMAP" id="MF_00087">
    <property type="entry name" value="Glu_tRNA_reductase"/>
    <property type="match status" value="1"/>
</dbReference>
<evidence type="ECO:0000256" key="9">
    <source>
        <dbReference type="PIRSR" id="PIRSR000445-1"/>
    </source>
</evidence>
<dbReference type="InterPro" id="IPR018214">
    <property type="entry name" value="GluRdtase_CS"/>
</dbReference>
<feature type="binding site" evidence="8 10">
    <location>
        <position position="118"/>
    </location>
    <ligand>
        <name>substrate</name>
    </ligand>
</feature>
<comment type="caution">
    <text evidence="17">The sequence shown here is derived from an EMBL/GenBank/DDBJ whole genome shotgun (WGS) entry which is preliminary data.</text>
</comment>
<feature type="binding site" evidence="8 10">
    <location>
        <begin position="123"/>
        <end position="125"/>
    </location>
    <ligand>
        <name>substrate</name>
    </ligand>
</feature>
<dbReference type="GO" id="GO:0050661">
    <property type="term" value="F:NADP binding"/>
    <property type="evidence" value="ECO:0007669"/>
    <property type="project" value="InterPro"/>
</dbReference>
<dbReference type="PANTHER" id="PTHR43013:SF1">
    <property type="entry name" value="GLUTAMYL-TRNA REDUCTASE"/>
    <property type="match status" value="1"/>
</dbReference>
<dbReference type="Pfam" id="PF01488">
    <property type="entry name" value="Shikimate_DH"/>
    <property type="match status" value="1"/>
</dbReference>
<evidence type="ECO:0000256" key="3">
    <source>
        <dbReference type="ARBA" id="ARBA00012970"/>
    </source>
</evidence>
<dbReference type="EMBL" id="LRXL01000026">
    <property type="protein sequence ID" value="OAB80159.1"/>
    <property type="molecule type" value="Genomic_DNA"/>
</dbReference>
<dbReference type="PROSITE" id="PS00747">
    <property type="entry name" value="GLUTR"/>
    <property type="match status" value="1"/>
</dbReference>
<evidence type="ECO:0000259" key="16">
    <source>
        <dbReference type="Pfam" id="PF05201"/>
    </source>
</evidence>
<dbReference type="Proteomes" id="UP000077013">
    <property type="component" value="Unassembled WGS sequence"/>
</dbReference>
<dbReference type="NCBIfam" id="TIGR01035">
    <property type="entry name" value="hemA"/>
    <property type="match status" value="1"/>
</dbReference>
<reference evidence="17 18" key="1">
    <citation type="submission" date="2016-02" db="EMBL/GenBank/DDBJ databases">
        <title>Ulvibacter sp. LPB0005, isolated from Thais luteostoma.</title>
        <authorList>
            <person name="Shin S.-K."/>
            <person name="Yi H."/>
        </authorList>
    </citation>
    <scope>NUCLEOTIDE SEQUENCE [LARGE SCALE GENOMIC DNA]</scope>
    <source>
        <strain evidence="17 18">LPB0005</strain>
    </source>
</reference>
<dbReference type="InterPro" id="IPR015896">
    <property type="entry name" value="4pyrrol_synth_GluRdtase_dimer"/>
</dbReference>
<evidence type="ECO:0000313" key="17">
    <source>
        <dbReference type="EMBL" id="OAB80159.1"/>
    </source>
</evidence>
<name>A0A167IZ09_9FLAO</name>
<dbReference type="InterPro" id="IPR006151">
    <property type="entry name" value="Shikm_DH/Glu-tRNA_Rdtase"/>
</dbReference>
<dbReference type="PIRSF" id="PIRSF000445">
    <property type="entry name" value="4pyrrol_synth_GluRdtase"/>
    <property type="match status" value="1"/>
</dbReference>
<feature type="domain" description="Tetrapyrrole biosynthesis glutamyl-tRNA reductase dimerisation" evidence="14">
    <location>
        <begin position="325"/>
        <end position="418"/>
    </location>
</feature>
<keyword evidence="6 8" id="KW-0627">Porphyrin biosynthesis</keyword>
<comment type="catalytic activity">
    <reaction evidence="7 8 13">
        <text>(S)-4-amino-5-oxopentanoate + tRNA(Glu) + NADP(+) = L-glutamyl-tRNA(Glu) + NADPH + H(+)</text>
        <dbReference type="Rhea" id="RHEA:12344"/>
        <dbReference type="Rhea" id="RHEA-COMP:9663"/>
        <dbReference type="Rhea" id="RHEA-COMP:9680"/>
        <dbReference type="ChEBI" id="CHEBI:15378"/>
        <dbReference type="ChEBI" id="CHEBI:57501"/>
        <dbReference type="ChEBI" id="CHEBI:57783"/>
        <dbReference type="ChEBI" id="CHEBI:58349"/>
        <dbReference type="ChEBI" id="CHEBI:78442"/>
        <dbReference type="ChEBI" id="CHEBI:78520"/>
        <dbReference type="EC" id="1.2.1.70"/>
    </reaction>
</comment>
<sequence>MKQNGTRIATLSPESHFYAIGLNYQKADAEIRGHFSISETAQKNILEQAKHQNIESLSVISTCNRTELYGFATHADQFINLLCEHTQGTVEEFEKVAYVLKGEQAISHLFKVGTGLDSQILGDFEIISQLRQGFKRSKKMGLLNNFMERLGNEVIRASKRIKNETEISSGATSVSFAAVQYIMARVPYVSEKNLLLFGTGKIGRNTCENLIKHTQNGHITLINRTKDKAEKIAGKFNLIVKDYADIQSEIAQTDVLIVATGAQQPTISKELLFLKKSLLILDLSIPKNVASDVTENEFVTLVHLDELSKVTDKTLAHRASQIPIAKAIIQEIEAEFNQWVQNRKFAPTIQALKSKLSEIKMGEIDFQRRKRSDFNEEQAEIISNRIIQKITTHVANHLKDDTFETADSVALIQKVFQLSNSEL</sequence>
<dbReference type="Gene3D" id="3.40.50.720">
    <property type="entry name" value="NAD(P)-binding Rossmann-like Domain"/>
    <property type="match status" value="1"/>
</dbReference>
<comment type="domain">
    <text evidence="8">Possesses an unusual extended V-shaped dimeric structure with each monomer consisting of three distinct domains arranged along a curved 'spinal' alpha-helix. The N-terminal catalytic domain specifically recognizes the glutamate moiety of the substrate. The second domain is the NADPH-binding domain, and the third C-terminal domain is responsible for dimerization.</text>
</comment>
<gene>
    <name evidence="8" type="primary">hemA</name>
    <name evidence="17" type="ORF">ULVI_05325</name>
</gene>
<evidence type="ECO:0000256" key="2">
    <source>
        <dbReference type="ARBA" id="ARBA00005916"/>
    </source>
</evidence>
<dbReference type="UniPathway" id="UPA00251">
    <property type="reaction ID" value="UER00316"/>
</dbReference>
<feature type="binding site" evidence="8 11">
    <location>
        <begin position="198"/>
        <end position="203"/>
    </location>
    <ligand>
        <name>NADP(+)</name>
        <dbReference type="ChEBI" id="CHEBI:58349"/>
    </ligand>
</feature>
<dbReference type="EC" id="1.2.1.70" evidence="3 8"/>
<evidence type="ECO:0000259" key="15">
    <source>
        <dbReference type="Pfam" id="PF01488"/>
    </source>
</evidence>
<keyword evidence="18" id="KW-1185">Reference proteome</keyword>
<comment type="subunit">
    <text evidence="8">Homodimer.</text>
</comment>
<dbReference type="STRING" id="1763537.ULVI_05325"/>
<dbReference type="PANTHER" id="PTHR43013">
    <property type="entry name" value="GLUTAMYL-TRNA REDUCTASE"/>
    <property type="match status" value="1"/>
</dbReference>
<dbReference type="Pfam" id="PF05201">
    <property type="entry name" value="GlutR_N"/>
    <property type="match status" value="1"/>
</dbReference>
<feature type="site" description="Important for activity" evidence="8 12">
    <location>
        <position position="108"/>
    </location>
</feature>
<evidence type="ECO:0000256" key="10">
    <source>
        <dbReference type="PIRSR" id="PIRSR000445-2"/>
    </source>
</evidence>
<dbReference type="GO" id="GO:0008883">
    <property type="term" value="F:glutamyl-tRNA reductase activity"/>
    <property type="evidence" value="ECO:0007669"/>
    <property type="project" value="UniProtKB-UniRule"/>
</dbReference>
<keyword evidence="5 8" id="KW-0560">Oxidoreductase</keyword>
<comment type="pathway">
    <text evidence="1 8 13">Porphyrin-containing compound metabolism; protoporphyrin-IX biosynthesis; 5-aminolevulinate from L-glutamyl-tRNA(Glu): step 1/2.</text>
</comment>
<accession>A0A167IZ09</accession>
<dbReference type="InterPro" id="IPR000343">
    <property type="entry name" value="4pyrrol_synth_GluRdtase"/>
</dbReference>
<evidence type="ECO:0000256" key="6">
    <source>
        <dbReference type="ARBA" id="ARBA00023244"/>
    </source>
</evidence>